<proteinExistence type="predicted"/>
<feature type="region of interest" description="Disordered" evidence="1">
    <location>
        <begin position="19"/>
        <end position="40"/>
    </location>
</feature>
<dbReference type="AlphaFoldDB" id="A0A9D3XIP6"/>
<name>A0A9D3XIP6_9SAUR</name>
<dbReference type="Proteomes" id="UP000827986">
    <property type="component" value="Unassembled WGS sequence"/>
</dbReference>
<organism evidence="2 3">
    <name type="scientific">Mauremys mutica</name>
    <name type="common">yellowpond turtle</name>
    <dbReference type="NCBI Taxonomy" id="74926"/>
    <lineage>
        <taxon>Eukaryota</taxon>
        <taxon>Metazoa</taxon>
        <taxon>Chordata</taxon>
        <taxon>Craniata</taxon>
        <taxon>Vertebrata</taxon>
        <taxon>Euteleostomi</taxon>
        <taxon>Archelosauria</taxon>
        <taxon>Testudinata</taxon>
        <taxon>Testudines</taxon>
        <taxon>Cryptodira</taxon>
        <taxon>Durocryptodira</taxon>
        <taxon>Testudinoidea</taxon>
        <taxon>Geoemydidae</taxon>
        <taxon>Geoemydinae</taxon>
        <taxon>Mauremys</taxon>
    </lineage>
</organism>
<evidence type="ECO:0000313" key="2">
    <source>
        <dbReference type="EMBL" id="KAH1179780.1"/>
    </source>
</evidence>
<reference evidence="2" key="1">
    <citation type="submission" date="2021-09" db="EMBL/GenBank/DDBJ databases">
        <title>The genome of Mauremys mutica provides insights into the evolution of semi-aquatic lifestyle.</title>
        <authorList>
            <person name="Gong S."/>
            <person name="Gao Y."/>
        </authorList>
    </citation>
    <scope>NUCLEOTIDE SEQUENCE</scope>
    <source>
        <strain evidence="2">MM-2020</strain>
        <tissue evidence="2">Muscle</tissue>
    </source>
</reference>
<gene>
    <name evidence="2" type="ORF">KIL84_005830</name>
</gene>
<accession>A0A9D3XIP6</accession>
<evidence type="ECO:0000313" key="3">
    <source>
        <dbReference type="Proteomes" id="UP000827986"/>
    </source>
</evidence>
<sequence>MRETSCECLSHLGLESPGSRLQIDGDAPKRGPSTSTSWSDQIDSVTHLVSLTARGHAATTGQSKRCVFVLKLYSVSPAEPRCVCVALKPGMSIESMGSNRNSPSVGLNPRGVRHRNPFQELGLSASLHPSIPAPPP</sequence>
<comment type="caution">
    <text evidence="2">The sequence shown here is derived from an EMBL/GenBank/DDBJ whole genome shotgun (WGS) entry which is preliminary data.</text>
</comment>
<protein>
    <submittedName>
        <fullName evidence="2">Uncharacterized protein</fullName>
    </submittedName>
</protein>
<keyword evidence="3" id="KW-1185">Reference proteome</keyword>
<feature type="compositionally biased region" description="Polar residues" evidence="1">
    <location>
        <begin position="95"/>
        <end position="105"/>
    </location>
</feature>
<dbReference type="EMBL" id="JAHDVG010000471">
    <property type="protein sequence ID" value="KAH1179780.1"/>
    <property type="molecule type" value="Genomic_DNA"/>
</dbReference>
<evidence type="ECO:0000256" key="1">
    <source>
        <dbReference type="SAM" id="MobiDB-lite"/>
    </source>
</evidence>
<feature type="region of interest" description="Disordered" evidence="1">
    <location>
        <begin position="95"/>
        <end position="115"/>
    </location>
</feature>